<evidence type="ECO:0000256" key="6">
    <source>
        <dbReference type="SAM" id="Phobius"/>
    </source>
</evidence>
<evidence type="ECO:0000256" key="4">
    <source>
        <dbReference type="ARBA" id="ARBA00023136"/>
    </source>
</evidence>
<feature type="binding site" evidence="5">
    <location>
        <position position="67"/>
    </location>
    <ligand>
        <name>Zn(2+)</name>
        <dbReference type="ChEBI" id="CHEBI:29105"/>
    </ligand>
</feature>
<evidence type="ECO:0000256" key="5">
    <source>
        <dbReference type="PIRSR" id="PIRSR604254-1"/>
    </source>
</evidence>
<keyword evidence="5" id="KW-0862">Zinc</keyword>
<dbReference type="GO" id="GO:0016020">
    <property type="term" value="C:membrane"/>
    <property type="evidence" value="ECO:0007669"/>
    <property type="project" value="UniProtKB-SubCell"/>
</dbReference>
<sequence length="217" mass="24345">MSRLRAYSTREERANTLSHAAGILLGMVAGYILLSKSFAGFDLWKIGSVSIYLFGMLSCYMASTLYHGCKNELRKRSLQKLDHASIYVHIAGTYSPFTLIILRENGAWGWTLFTFIWLAAIIGIILSFRKTDKHSHIETVCYVIMGCAIFIAFKPLVDTLNETGGINSLYWLIAGGISYIIGAVFYSLAKMKYMHTVFHFFVLGGSICHIIAIYIIL</sequence>
<protein>
    <submittedName>
        <fullName evidence="7">Hemolysin III</fullName>
    </submittedName>
</protein>
<comment type="caution">
    <text evidence="7">The sequence shown here is derived from an EMBL/GenBank/DDBJ whole genome shotgun (WGS) entry which is preliminary data.</text>
</comment>
<feature type="transmembrane region" description="Helical" evidence="6">
    <location>
        <begin position="81"/>
        <end position="102"/>
    </location>
</feature>
<dbReference type="EMBL" id="JACIEP010000002">
    <property type="protein sequence ID" value="MBB4034924.1"/>
    <property type="molecule type" value="Genomic_DNA"/>
</dbReference>
<feature type="transmembrane region" description="Helical" evidence="6">
    <location>
        <begin position="51"/>
        <end position="69"/>
    </location>
</feature>
<name>A0A840CN27_9BACT</name>
<dbReference type="PANTHER" id="PTHR20855">
    <property type="entry name" value="ADIPOR/PROGESTIN RECEPTOR-RELATED"/>
    <property type="match status" value="1"/>
</dbReference>
<comment type="subcellular location">
    <subcellularLocation>
        <location evidence="1">Membrane</location>
        <topology evidence="1">Multi-pass membrane protein</topology>
    </subcellularLocation>
</comment>
<evidence type="ECO:0000256" key="2">
    <source>
        <dbReference type="ARBA" id="ARBA00022692"/>
    </source>
</evidence>
<accession>A0A840CN27</accession>
<feature type="transmembrane region" description="Helical" evidence="6">
    <location>
        <begin position="196"/>
        <end position="216"/>
    </location>
</feature>
<feature type="transmembrane region" description="Helical" evidence="6">
    <location>
        <begin position="169"/>
        <end position="189"/>
    </location>
</feature>
<dbReference type="Pfam" id="PF03006">
    <property type="entry name" value="HlyIII"/>
    <property type="match status" value="1"/>
</dbReference>
<keyword evidence="3 6" id="KW-1133">Transmembrane helix</keyword>
<feature type="transmembrane region" description="Helical" evidence="6">
    <location>
        <begin position="20"/>
        <end position="39"/>
    </location>
</feature>
<evidence type="ECO:0000313" key="7">
    <source>
        <dbReference type="EMBL" id="MBB4034924.1"/>
    </source>
</evidence>
<evidence type="ECO:0000256" key="3">
    <source>
        <dbReference type="ARBA" id="ARBA00022989"/>
    </source>
</evidence>
<dbReference type="GO" id="GO:0046872">
    <property type="term" value="F:metal ion binding"/>
    <property type="evidence" value="ECO:0007669"/>
    <property type="project" value="UniProtKB-KW"/>
</dbReference>
<dbReference type="PANTHER" id="PTHR20855:SF3">
    <property type="entry name" value="LD03007P"/>
    <property type="match status" value="1"/>
</dbReference>
<keyword evidence="5" id="KW-0479">Metal-binding</keyword>
<dbReference type="AlphaFoldDB" id="A0A840CN27"/>
<dbReference type="InterPro" id="IPR004254">
    <property type="entry name" value="AdipoR/HlyIII-related"/>
</dbReference>
<keyword evidence="4 6" id="KW-0472">Membrane</keyword>
<evidence type="ECO:0000256" key="1">
    <source>
        <dbReference type="ARBA" id="ARBA00004141"/>
    </source>
</evidence>
<dbReference type="Proteomes" id="UP000555103">
    <property type="component" value="Unassembled WGS sequence"/>
</dbReference>
<feature type="transmembrane region" description="Helical" evidence="6">
    <location>
        <begin position="140"/>
        <end position="157"/>
    </location>
</feature>
<reference evidence="7 8" key="1">
    <citation type="submission" date="2020-08" db="EMBL/GenBank/DDBJ databases">
        <title>Genomic Encyclopedia of Type Strains, Phase IV (KMG-IV): sequencing the most valuable type-strain genomes for metagenomic binning, comparative biology and taxonomic classification.</title>
        <authorList>
            <person name="Goeker M."/>
        </authorList>
    </citation>
    <scope>NUCLEOTIDE SEQUENCE [LARGE SCALE GENOMIC DNA]</scope>
    <source>
        <strain evidence="7 8">DSM 104969</strain>
    </source>
</reference>
<organism evidence="7 8">
    <name type="scientific">Dysgonomonas hofstadii</name>
    <dbReference type="NCBI Taxonomy" id="637886"/>
    <lineage>
        <taxon>Bacteria</taxon>
        <taxon>Pseudomonadati</taxon>
        <taxon>Bacteroidota</taxon>
        <taxon>Bacteroidia</taxon>
        <taxon>Bacteroidales</taxon>
        <taxon>Dysgonomonadaceae</taxon>
        <taxon>Dysgonomonas</taxon>
    </lineage>
</organism>
<proteinExistence type="predicted"/>
<feature type="transmembrane region" description="Helical" evidence="6">
    <location>
        <begin position="108"/>
        <end position="128"/>
    </location>
</feature>
<feature type="binding site" evidence="5">
    <location>
        <position position="199"/>
    </location>
    <ligand>
        <name>Zn(2+)</name>
        <dbReference type="ChEBI" id="CHEBI:29105"/>
    </ligand>
</feature>
<feature type="binding site" evidence="5">
    <location>
        <position position="195"/>
    </location>
    <ligand>
        <name>Zn(2+)</name>
        <dbReference type="ChEBI" id="CHEBI:29105"/>
    </ligand>
</feature>
<gene>
    <name evidence="7" type="ORF">GGR21_000811</name>
</gene>
<dbReference type="RefSeq" id="WP_246347978.1">
    <property type="nucleotide sequence ID" value="NZ_JACIEP010000002.1"/>
</dbReference>
<keyword evidence="2 6" id="KW-0812">Transmembrane</keyword>
<evidence type="ECO:0000313" key="8">
    <source>
        <dbReference type="Proteomes" id="UP000555103"/>
    </source>
</evidence>
<keyword evidence="8" id="KW-1185">Reference proteome</keyword>